<accession>A0AB39QHR0</accession>
<reference evidence="1" key="1">
    <citation type="submission" date="2024-07" db="EMBL/GenBank/DDBJ databases">
        <authorList>
            <person name="Yu S.T."/>
        </authorList>
    </citation>
    <scope>NUCLEOTIDE SEQUENCE</scope>
    <source>
        <strain evidence="1">R39</strain>
    </source>
</reference>
<organism evidence="1">
    <name type="scientific">Streptomyces sp. R39</name>
    <dbReference type="NCBI Taxonomy" id="3238631"/>
    <lineage>
        <taxon>Bacteria</taxon>
        <taxon>Bacillati</taxon>
        <taxon>Actinomycetota</taxon>
        <taxon>Actinomycetes</taxon>
        <taxon>Kitasatosporales</taxon>
        <taxon>Streptomycetaceae</taxon>
        <taxon>Streptomyces</taxon>
    </lineage>
</organism>
<dbReference type="EMBL" id="CP163441">
    <property type="protein sequence ID" value="XDQ41976.1"/>
    <property type="molecule type" value="Genomic_DNA"/>
</dbReference>
<protein>
    <recommendedName>
        <fullName evidence="2">NERD domain-containing protein</fullName>
    </recommendedName>
</protein>
<dbReference type="AlphaFoldDB" id="A0AB39QHR0"/>
<evidence type="ECO:0000313" key="1">
    <source>
        <dbReference type="EMBL" id="XDQ41976.1"/>
    </source>
</evidence>
<name>A0AB39QHR0_9ACTN</name>
<sequence length="477" mass="53194">MQISVDPDRTTYEMFKNDVRRFNQQALLELIATKCSALQDKEVMRWSPYFPWALAATAQASLLYGNPYRSTIPREADLARCCLLYSNITPLETAGAPLTAPLSVLTRIAFEQFPYQESGSEEVARADAFFNGYSGRKTLEVISEETLNELLGASVTEAVGVGLLLHGGAYHNRGYYDPGWLDQPNFADVLEVVPRHTIENVIKTHYLIDIPGFRAKAAEAPANALLPQYTFNPLTERPFIQMSDGRALAPVPHLVTRKLSPIELYYAGIKRFGVAFTRDMGELFEDYVGRQFETLPRATVTPEIEYRVKKDHVKTVDWFVNLGSHLLLIEAKASRFTLGSRIGDEPLETQLQNTIGKAFTQLNRTHKALLDGQLGESLPRDLPVIGIVATLDSAYGMNGVFVRKLLPDTDMPVLVASARDIEMLVAIGQREDINPILQGIISGEQATWHLGPALSEHYQQGDKNPLHEAAWAKYPFS</sequence>
<dbReference type="RefSeq" id="WP_369221526.1">
    <property type="nucleotide sequence ID" value="NZ_CP163441.1"/>
</dbReference>
<proteinExistence type="predicted"/>
<evidence type="ECO:0008006" key="2">
    <source>
        <dbReference type="Google" id="ProtNLM"/>
    </source>
</evidence>
<gene>
    <name evidence="1" type="ORF">AB5J52_06725</name>
</gene>